<reference evidence="1" key="1">
    <citation type="submission" date="2021-02" db="EMBL/GenBank/DDBJ databases">
        <authorList>
            <person name="Nowell W R."/>
        </authorList>
    </citation>
    <scope>NUCLEOTIDE SEQUENCE</scope>
</reference>
<name>A0A820ALP8_9BILA</name>
<evidence type="ECO:0000313" key="2">
    <source>
        <dbReference type="Proteomes" id="UP000663842"/>
    </source>
</evidence>
<feature type="non-terminal residue" evidence="1">
    <location>
        <position position="1"/>
    </location>
</feature>
<sequence length="140" mass="16465">RRIYTLMIHNSDLEGSSDKYDCLIIDDQSSETPIKKFRRRPIEHFIHRNHRRIDCQNGVDDLSLEIDQMEYRCRQGTCIPLQTTFDKVIDYRANTNRLSDSSDFICDIIELLFCHKHACGRQAFSCGDGTCTYRLWTKPI</sequence>
<organism evidence="1 2">
    <name type="scientific">Rotaria magnacalcarata</name>
    <dbReference type="NCBI Taxonomy" id="392030"/>
    <lineage>
        <taxon>Eukaryota</taxon>
        <taxon>Metazoa</taxon>
        <taxon>Spiralia</taxon>
        <taxon>Gnathifera</taxon>
        <taxon>Rotifera</taxon>
        <taxon>Eurotatoria</taxon>
        <taxon>Bdelloidea</taxon>
        <taxon>Philodinida</taxon>
        <taxon>Philodinidae</taxon>
        <taxon>Rotaria</taxon>
    </lineage>
</organism>
<accession>A0A820ALP8</accession>
<gene>
    <name evidence="1" type="ORF">UXM345_LOCUS27438</name>
</gene>
<dbReference type="Proteomes" id="UP000663842">
    <property type="component" value="Unassembled WGS sequence"/>
</dbReference>
<dbReference type="AlphaFoldDB" id="A0A820ALP8"/>
<dbReference type="EMBL" id="CAJOBF010005927">
    <property type="protein sequence ID" value="CAF4191182.1"/>
    <property type="molecule type" value="Genomic_DNA"/>
</dbReference>
<evidence type="ECO:0000313" key="1">
    <source>
        <dbReference type="EMBL" id="CAF4191182.1"/>
    </source>
</evidence>
<comment type="caution">
    <text evidence="1">The sequence shown here is derived from an EMBL/GenBank/DDBJ whole genome shotgun (WGS) entry which is preliminary data.</text>
</comment>
<protein>
    <submittedName>
        <fullName evidence="1">Uncharacterized protein</fullName>
    </submittedName>
</protein>
<proteinExistence type="predicted"/>